<dbReference type="AlphaFoldDB" id="A0AAD0S8I9"/>
<gene>
    <name evidence="2" type="ORF">CJO77_13185</name>
</gene>
<protein>
    <recommendedName>
        <fullName evidence="1">HNH endonuclease 5 domain-containing protein</fullName>
    </recommendedName>
</protein>
<proteinExistence type="predicted"/>
<dbReference type="Pfam" id="PF14279">
    <property type="entry name" value="HNH_5"/>
    <property type="match status" value="1"/>
</dbReference>
<sequence>MLDLRHDLLAAAAVEMLRKLDALGSAEPEPLTKRTCIYCNVASPFTDEHVFPAGLGGDDRRYLLKNLVCEHCNTGIFSKLEGRFMRSSTVAIGNMPFSCAALS</sequence>
<organism evidence="2 3">
    <name type="scientific">Ralstonia solanacearum</name>
    <name type="common">Pseudomonas solanacearum</name>
    <dbReference type="NCBI Taxonomy" id="305"/>
    <lineage>
        <taxon>Bacteria</taxon>
        <taxon>Pseudomonadati</taxon>
        <taxon>Pseudomonadota</taxon>
        <taxon>Betaproteobacteria</taxon>
        <taxon>Burkholderiales</taxon>
        <taxon>Burkholderiaceae</taxon>
        <taxon>Ralstonia</taxon>
        <taxon>Ralstonia solanacearum species complex</taxon>
    </lineage>
</organism>
<evidence type="ECO:0000313" key="2">
    <source>
        <dbReference type="EMBL" id="AXV82395.1"/>
    </source>
</evidence>
<evidence type="ECO:0000259" key="1">
    <source>
        <dbReference type="Pfam" id="PF14279"/>
    </source>
</evidence>
<evidence type="ECO:0000313" key="3">
    <source>
        <dbReference type="Proteomes" id="UP000261758"/>
    </source>
</evidence>
<dbReference type="EMBL" id="CP022759">
    <property type="protein sequence ID" value="AXV82395.1"/>
    <property type="molecule type" value="Genomic_DNA"/>
</dbReference>
<dbReference type="InterPro" id="IPR029471">
    <property type="entry name" value="HNH_5"/>
</dbReference>
<accession>A0AAD0S8I9</accession>
<dbReference type="Proteomes" id="UP000261758">
    <property type="component" value="Chromosome"/>
</dbReference>
<feature type="domain" description="HNH endonuclease 5" evidence="1">
    <location>
        <begin position="36"/>
        <end position="86"/>
    </location>
</feature>
<dbReference type="RefSeq" id="WP_013213282.1">
    <property type="nucleotide sequence ID" value="NZ_CP022759.1"/>
</dbReference>
<name>A0AAD0S8I9_RALSL</name>
<reference evidence="2 3" key="1">
    <citation type="submission" date="2017-08" db="EMBL/GenBank/DDBJ databases">
        <title>Genome sequences of Ralstonia solanacearum Species Complex (RSSC) isolated from Potato bacterial wilts in Korea.</title>
        <authorList>
            <person name="Cho H."/>
            <person name="Song E.-S."/>
            <person name="Lee Y.K."/>
            <person name="Lee S."/>
            <person name="Lee S.-W."/>
            <person name="Jo A."/>
            <person name="Kim J.-G."/>
            <person name="Hwang I."/>
        </authorList>
    </citation>
    <scope>NUCLEOTIDE SEQUENCE [LARGE SCALE GENOMIC DNA]</scope>
    <source>
        <strain evidence="2 3">T98</strain>
    </source>
</reference>